<name>A0AB37ASW9_9BURK</name>
<evidence type="ECO:0000256" key="3">
    <source>
        <dbReference type="ARBA" id="ARBA00023125"/>
    </source>
</evidence>
<evidence type="ECO:0000313" key="6">
    <source>
        <dbReference type="EMBL" id="PRE49623.1"/>
    </source>
</evidence>
<dbReference type="GO" id="GO:0043565">
    <property type="term" value="F:sequence-specific DNA binding"/>
    <property type="evidence" value="ECO:0007669"/>
    <property type="project" value="TreeGrafter"/>
</dbReference>
<dbReference type="SUPFAM" id="SSF53850">
    <property type="entry name" value="Periplasmic binding protein-like II"/>
    <property type="match status" value="1"/>
</dbReference>
<dbReference type="Gene3D" id="1.10.10.10">
    <property type="entry name" value="Winged helix-like DNA-binding domain superfamily/Winged helix DNA-binding domain"/>
    <property type="match status" value="1"/>
</dbReference>
<dbReference type="InterPro" id="IPR036388">
    <property type="entry name" value="WH-like_DNA-bd_sf"/>
</dbReference>
<dbReference type="PANTHER" id="PTHR30537">
    <property type="entry name" value="HTH-TYPE TRANSCRIPTIONAL REGULATOR"/>
    <property type="match status" value="1"/>
</dbReference>
<dbReference type="Pfam" id="PF03466">
    <property type="entry name" value="LysR_substrate"/>
    <property type="match status" value="1"/>
</dbReference>
<comment type="caution">
    <text evidence="6">The sequence shown here is derived from an EMBL/GenBank/DDBJ whole genome shotgun (WGS) entry which is preliminary data.</text>
</comment>
<dbReference type="Gene3D" id="3.40.190.290">
    <property type="match status" value="1"/>
</dbReference>
<dbReference type="SUPFAM" id="SSF46785">
    <property type="entry name" value="Winged helix' DNA-binding domain"/>
    <property type="match status" value="1"/>
</dbReference>
<evidence type="ECO:0000256" key="1">
    <source>
        <dbReference type="ARBA" id="ARBA00009437"/>
    </source>
</evidence>
<keyword evidence="2" id="KW-0805">Transcription regulation</keyword>
<proteinExistence type="inferred from homology"/>
<dbReference type="InterPro" id="IPR058163">
    <property type="entry name" value="LysR-type_TF_proteobact-type"/>
</dbReference>
<feature type="domain" description="HTH lysR-type" evidence="5">
    <location>
        <begin position="1"/>
        <end position="59"/>
    </location>
</feature>
<accession>A0AB37ASW9</accession>
<dbReference type="RefSeq" id="WP_105776919.1">
    <property type="nucleotide sequence ID" value="NZ_PVFR01000035.1"/>
</dbReference>
<sequence>MDRLRAMEFFLSISRNKSFSETARQFGIAPASVSRMVLDLENDLKVKLFTRTTRCVTLTEAGIEYAKHVEGILRSIDDAHRSISSITSAPSGTLRVHSRVMFGLGVLPTLITEFSKLYPSIQIELTLSEAPSDLNKDQIDIDFRIAPPIESGIKRRILFRSERHLVVSPGYFIGRNSVTAPEELKNHQCIAYSMPGSGYSWRFRKDGAETEVHFQPRHVTNNGIALLEFARMGEGIVLLDDYTVHKDLISGKLVRLLPEYQVTNSSFEDGMYATIIDSPAIPTKIRLFLDFVASRVSGPELRFSAYESP</sequence>
<dbReference type="InterPro" id="IPR000847">
    <property type="entry name" value="LysR_HTH_N"/>
</dbReference>
<keyword evidence="3" id="KW-0238">DNA-binding</keyword>
<evidence type="ECO:0000259" key="5">
    <source>
        <dbReference type="PROSITE" id="PS50931"/>
    </source>
</evidence>
<evidence type="ECO:0000313" key="7">
    <source>
        <dbReference type="Proteomes" id="UP000237811"/>
    </source>
</evidence>
<dbReference type="Proteomes" id="UP000237811">
    <property type="component" value="Unassembled WGS sequence"/>
</dbReference>
<dbReference type="PROSITE" id="PS50931">
    <property type="entry name" value="HTH_LYSR"/>
    <property type="match status" value="1"/>
</dbReference>
<keyword evidence="4" id="KW-0804">Transcription</keyword>
<dbReference type="PANTHER" id="PTHR30537:SF5">
    <property type="entry name" value="HTH-TYPE TRANSCRIPTIONAL ACTIVATOR TTDR-RELATED"/>
    <property type="match status" value="1"/>
</dbReference>
<dbReference type="InterPro" id="IPR036390">
    <property type="entry name" value="WH_DNA-bd_sf"/>
</dbReference>
<dbReference type="EMBL" id="PVFR01000035">
    <property type="protein sequence ID" value="PRE49623.1"/>
    <property type="molecule type" value="Genomic_DNA"/>
</dbReference>
<dbReference type="Pfam" id="PF00126">
    <property type="entry name" value="HTH_1"/>
    <property type="match status" value="1"/>
</dbReference>
<gene>
    <name evidence="6" type="ORF">C6P99_13045</name>
</gene>
<protein>
    <submittedName>
        <fullName evidence="6">Transcriptional regulator</fullName>
    </submittedName>
</protein>
<dbReference type="GO" id="GO:0003700">
    <property type="term" value="F:DNA-binding transcription factor activity"/>
    <property type="evidence" value="ECO:0007669"/>
    <property type="project" value="InterPro"/>
</dbReference>
<organism evidence="6 7">
    <name type="scientific">Burkholderia multivorans</name>
    <dbReference type="NCBI Taxonomy" id="87883"/>
    <lineage>
        <taxon>Bacteria</taxon>
        <taxon>Pseudomonadati</taxon>
        <taxon>Pseudomonadota</taxon>
        <taxon>Betaproteobacteria</taxon>
        <taxon>Burkholderiales</taxon>
        <taxon>Burkholderiaceae</taxon>
        <taxon>Burkholderia</taxon>
        <taxon>Burkholderia cepacia complex</taxon>
    </lineage>
</organism>
<dbReference type="CDD" id="cd08422">
    <property type="entry name" value="PBP2_CrgA_like"/>
    <property type="match status" value="1"/>
</dbReference>
<reference evidence="6 7" key="1">
    <citation type="submission" date="2018-03" db="EMBL/GenBank/DDBJ databases">
        <authorList>
            <person name="Nguyen K."/>
            <person name="Fouts D."/>
            <person name="Sutton G."/>
        </authorList>
    </citation>
    <scope>NUCLEOTIDE SEQUENCE [LARGE SCALE GENOMIC DNA]</scope>
    <source>
        <strain evidence="6 7">AU14328</strain>
    </source>
</reference>
<evidence type="ECO:0000256" key="4">
    <source>
        <dbReference type="ARBA" id="ARBA00023163"/>
    </source>
</evidence>
<evidence type="ECO:0000256" key="2">
    <source>
        <dbReference type="ARBA" id="ARBA00023015"/>
    </source>
</evidence>
<comment type="similarity">
    <text evidence="1">Belongs to the LysR transcriptional regulatory family.</text>
</comment>
<dbReference type="AlphaFoldDB" id="A0AB37ASW9"/>
<dbReference type="FunFam" id="1.10.10.10:FF:000001">
    <property type="entry name" value="LysR family transcriptional regulator"/>
    <property type="match status" value="1"/>
</dbReference>
<dbReference type="InterPro" id="IPR005119">
    <property type="entry name" value="LysR_subst-bd"/>
</dbReference>
<dbReference type="GO" id="GO:0006351">
    <property type="term" value="P:DNA-templated transcription"/>
    <property type="evidence" value="ECO:0007669"/>
    <property type="project" value="TreeGrafter"/>
</dbReference>